<feature type="compositionally biased region" description="Polar residues" evidence="1">
    <location>
        <begin position="383"/>
        <end position="399"/>
    </location>
</feature>
<sequence>MKIKKLVAISVTLSLTALVGGLNASPASAAVIGSLALTPATGSNSSVVTANSSGACDNGANIKMTVAGTGVQTASENIVGNSGIAGYATNGNGGITVPSAYNMTDFGNLQSPALTSYSGRYDFTLVCKNSVGATTYGTFTGGIYFTSSTVYHTTATSITASGAQTSATTDTANLTATVSGSVTPVGTVQFKVDGSNVGTPATVNGSGVATLTTPTLSVGSHTVDATFIPSTTAFDGSAATQGSFSTVAKLVATTTTLTADQGSPVTPGTAITLTAATGPASTPGSVQFKKNGSNLGSPVTVASNQAQYVYTPSGEETDAFTATFTPTGSFTDSTSNTVNIEVSNKPSSTEDIITKITAQGALVISVNGCSYASPPQAAPLNDGPSTGPSNGASGTVGSTNNTVNPCNDVILPTPTLNGAGNLLQTSGTLKPVTITDTRTPDQSWSFTGQVDDFKDFGGVHTLPGSGLGWTPSVTSTNIADNVFAGATVASDAGPITFSSSAGLKTARAFAYTSSKTGTVGTSGAATGSGLGTTVLGGSLTLNVPTNAVPGVYLAHLTLTAI</sequence>
<dbReference type="InterPro" id="IPR032109">
    <property type="entry name" value="Big_3_5"/>
</dbReference>
<evidence type="ECO:0000259" key="2">
    <source>
        <dbReference type="Pfam" id="PF16640"/>
    </source>
</evidence>
<dbReference type="EMBL" id="CAFBLM010000005">
    <property type="protein sequence ID" value="CAB4860681.1"/>
    <property type="molecule type" value="Genomic_DNA"/>
</dbReference>
<feature type="domain" description="Bacterial Ig-like" evidence="2">
    <location>
        <begin position="163"/>
        <end position="242"/>
    </location>
</feature>
<evidence type="ECO:0000256" key="1">
    <source>
        <dbReference type="SAM" id="MobiDB-lite"/>
    </source>
</evidence>
<dbReference type="Gene3D" id="2.60.40.10">
    <property type="entry name" value="Immunoglobulins"/>
    <property type="match status" value="2"/>
</dbReference>
<accession>A0A6J7CS58</accession>
<feature type="region of interest" description="Disordered" evidence="1">
    <location>
        <begin position="375"/>
        <end position="399"/>
    </location>
</feature>
<name>A0A6J7CS58_9ZZZZ</name>
<organism evidence="3">
    <name type="scientific">freshwater metagenome</name>
    <dbReference type="NCBI Taxonomy" id="449393"/>
    <lineage>
        <taxon>unclassified sequences</taxon>
        <taxon>metagenomes</taxon>
        <taxon>ecological metagenomes</taxon>
    </lineage>
</organism>
<dbReference type="AlphaFoldDB" id="A0A6J7CS58"/>
<dbReference type="Pfam" id="PF16640">
    <property type="entry name" value="Big_3_5"/>
    <property type="match status" value="1"/>
</dbReference>
<reference evidence="3" key="1">
    <citation type="submission" date="2020-05" db="EMBL/GenBank/DDBJ databases">
        <authorList>
            <person name="Chiriac C."/>
            <person name="Salcher M."/>
            <person name="Ghai R."/>
            <person name="Kavagutti S V."/>
        </authorList>
    </citation>
    <scope>NUCLEOTIDE SEQUENCE</scope>
</reference>
<proteinExistence type="predicted"/>
<gene>
    <name evidence="3" type="ORF">UFOPK3401_00229</name>
</gene>
<protein>
    <submittedName>
        <fullName evidence="3">Unannotated protein</fullName>
    </submittedName>
</protein>
<evidence type="ECO:0000313" key="3">
    <source>
        <dbReference type="EMBL" id="CAB4860681.1"/>
    </source>
</evidence>
<dbReference type="InterPro" id="IPR013783">
    <property type="entry name" value="Ig-like_fold"/>
</dbReference>